<dbReference type="GO" id="GO:0009897">
    <property type="term" value="C:external side of plasma membrane"/>
    <property type="evidence" value="ECO:0007669"/>
    <property type="project" value="TreeGrafter"/>
</dbReference>
<dbReference type="AlphaFoldDB" id="A0A9R0AMC8"/>
<name>A0A9R0AMC8_CYPCA</name>
<proteinExistence type="predicted"/>
<dbReference type="InterPro" id="IPR050208">
    <property type="entry name" value="MHC_class-I_related"/>
</dbReference>
<sequence length="445" mass="50426">MASVTVLLLISSVFPAQGEICSLYYTYSAILKSLSSRDIYEFYSSVELNDIQMNFCNSVNKADFLIQLCEESERLFRNETDDLNYKREWLQININALMENGNDNRTSVTDLHILQWRHGCAAECHSNGLVTFLQGTDEYAYNGETLTFNLSKHWKPLVLEHGIIWNRESVSRLERKCVETLTSLSELQREGKVIKKALPDIYFFVKASGSSEQQVLVCLATGFYPKHVQMEIRRDQTRLPDEQLNSSGIRSNADGSFQLKKSLKILPSERSRYQCVVTEWILPITYMAYRGGVLLYIVILVSLIVVPIVLTIYLLIKYIKHPKKQKTPKTPSQVKLLKTRADLAAALNASSDEENATDDSMEEVQIEELHETQSLCEAKETPAAARGAMGSKNISLPNFAMKREDTDQNTVTQNALLLPLQRNCRSKTISMPALALERKDNSDSS</sequence>
<feature type="transmembrane region" description="Helical" evidence="2">
    <location>
        <begin position="293"/>
        <end position="316"/>
    </location>
</feature>
<evidence type="ECO:0000313" key="5">
    <source>
        <dbReference type="RefSeq" id="XP_042601821.1"/>
    </source>
</evidence>
<gene>
    <name evidence="5" type="primary">LOC109111020</name>
</gene>
<dbReference type="SMART" id="SM00407">
    <property type="entry name" value="IGc1"/>
    <property type="match status" value="1"/>
</dbReference>
<feature type="domain" description="Ig-like" evidence="4">
    <location>
        <begin position="199"/>
        <end position="278"/>
    </location>
</feature>
<keyword evidence="2" id="KW-0472">Membrane</keyword>
<keyword evidence="1" id="KW-0325">Glycoprotein</keyword>
<dbReference type="PANTHER" id="PTHR16675">
    <property type="entry name" value="MHC CLASS I-RELATED"/>
    <property type="match status" value="1"/>
</dbReference>
<keyword evidence="3" id="KW-0732">Signal</keyword>
<dbReference type="KEGG" id="ccar:109111020"/>
<dbReference type="GeneID" id="109111020"/>
<evidence type="ECO:0000259" key="4">
    <source>
        <dbReference type="PROSITE" id="PS50835"/>
    </source>
</evidence>
<dbReference type="OrthoDB" id="8944970at2759"/>
<dbReference type="PROSITE" id="PS50835">
    <property type="entry name" value="IG_LIKE"/>
    <property type="match status" value="1"/>
</dbReference>
<keyword evidence="2" id="KW-1133">Transmembrane helix</keyword>
<evidence type="ECO:0000256" key="2">
    <source>
        <dbReference type="SAM" id="Phobius"/>
    </source>
</evidence>
<dbReference type="GO" id="GO:0006955">
    <property type="term" value="P:immune response"/>
    <property type="evidence" value="ECO:0007669"/>
    <property type="project" value="TreeGrafter"/>
</dbReference>
<dbReference type="RefSeq" id="XP_042601821.1">
    <property type="nucleotide sequence ID" value="XM_042745887.1"/>
</dbReference>
<protein>
    <submittedName>
        <fullName evidence="5">Popy class I histocompatibility antigen, alpha chain E-like isoform X1</fullName>
    </submittedName>
</protein>
<dbReference type="InterPro" id="IPR003597">
    <property type="entry name" value="Ig_C1-set"/>
</dbReference>
<accession>A0A9R0AMC8</accession>
<dbReference type="InterPro" id="IPR007110">
    <property type="entry name" value="Ig-like_dom"/>
</dbReference>
<dbReference type="GO" id="GO:0005615">
    <property type="term" value="C:extracellular space"/>
    <property type="evidence" value="ECO:0007669"/>
    <property type="project" value="TreeGrafter"/>
</dbReference>
<organism evidence="5">
    <name type="scientific">Cyprinus carpio</name>
    <name type="common">Common carp</name>
    <dbReference type="NCBI Taxonomy" id="7962"/>
    <lineage>
        <taxon>Eukaryota</taxon>
        <taxon>Metazoa</taxon>
        <taxon>Chordata</taxon>
        <taxon>Craniata</taxon>
        <taxon>Vertebrata</taxon>
        <taxon>Euteleostomi</taxon>
        <taxon>Actinopterygii</taxon>
        <taxon>Neopterygii</taxon>
        <taxon>Teleostei</taxon>
        <taxon>Ostariophysi</taxon>
        <taxon>Cypriniformes</taxon>
        <taxon>Cyprinidae</taxon>
        <taxon>Cyprininae</taxon>
        <taxon>Cyprinus</taxon>
    </lineage>
</organism>
<evidence type="ECO:0000256" key="1">
    <source>
        <dbReference type="ARBA" id="ARBA00023180"/>
    </source>
</evidence>
<dbReference type="Pfam" id="PF07654">
    <property type="entry name" value="C1-set"/>
    <property type="match status" value="1"/>
</dbReference>
<feature type="chain" id="PRO_5040376143" evidence="3">
    <location>
        <begin position="19"/>
        <end position="445"/>
    </location>
</feature>
<feature type="signal peptide" evidence="3">
    <location>
        <begin position="1"/>
        <end position="18"/>
    </location>
</feature>
<evidence type="ECO:0000256" key="3">
    <source>
        <dbReference type="SAM" id="SignalP"/>
    </source>
</evidence>
<dbReference type="Proteomes" id="UP001155660">
    <property type="component" value="Chromosome B19"/>
</dbReference>
<keyword evidence="2" id="KW-0812">Transmembrane</keyword>
<reference evidence="5" key="1">
    <citation type="submission" date="2025-08" db="UniProtKB">
        <authorList>
            <consortium name="RefSeq"/>
        </authorList>
    </citation>
    <scope>IDENTIFICATION</scope>
    <source>
        <tissue evidence="5">Muscle</tissue>
    </source>
</reference>
<dbReference type="PANTHER" id="PTHR16675:SF193">
    <property type="entry name" value="LOC571647 PROTEIN-RELATED"/>
    <property type="match status" value="1"/>
</dbReference>